<sequence length="45" mass="5198">MAWNTIQKKSSSVYALSRGILSVIAWRMNLHFLARLQVFGYLAKK</sequence>
<dbReference type="KEGG" id="osp:Odosp_3361"/>
<organism evidence="1 2">
    <name type="scientific">Odoribacter splanchnicus (strain ATCC 29572 / DSM 20712 / CIP 104287 / JCM 15291 / NCTC 10825 / 1651/6)</name>
    <name type="common">Bacteroides splanchnicus</name>
    <dbReference type="NCBI Taxonomy" id="709991"/>
    <lineage>
        <taxon>Bacteria</taxon>
        <taxon>Pseudomonadati</taxon>
        <taxon>Bacteroidota</taxon>
        <taxon>Bacteroidia</taxon>
        <taxon>Bacteroidales</taxon>
        <taxon>Odoribacteraceae</taxon>
        <taxon>Odoribacter</taxon>
    </lineage>
</organism>
<keyword evidence="2" id="KW-1185">Reference proteome</keyword>
<dbReference type="Proteomes" id="UP000006657">
    <property type="component" value="Chromosome"/>
</dbReference>
<dbReference type="PaxDb" id="709991-Odosp_3361"/>
<dbReference type="EMBL" id="CP002544">
    <property type="protein sequence ID" value="ADY34317.1"/>
    <property type="molecule type" value="Genomic_DNA"/>
</dbReference>
<proteinExistence type="predicted"/>
<name>F9ZA45_ODOSD</name>
<reference evidence="1 2" key="1">
    <citation type="journal article" date="2011" name="Stand. Genomic Sci.">
        <title>Complete genome sequence of Odoribacter splanchnicus type strain (1651/6).</title>
        <authorList>
            <consortium name="US DOE Joint Genome Institute (JGI-PGF)"/>
            <person name="Goker M."/>
            <person name="Gronow S."/>
            <person name="Zeytun A."/>
            <person name="Nolan M."/>
            <person name="Lucas S."/>
            <person name="Lapidus A."/>
            <person name="Hammon N."/>
            <person name="Deshpande S."/>
            <person name="Cheng J.F."/>
            <person name="Pitluck S."/>
            <person name="Liolios K."/>
            <person name="Pagani I."/>
            <person name="Ivanova N."/>
            <person name="Mavromatis K."/>
            <person name="Ovchinikova G."/>
            <person name="Pati A."/>
            <person name="Tapia R."/>
            <person name="Han C."/>
            <person name="Goodwin L."/>
            <person name="Chen A."/>
            <person name="Palaniappan K."/>
            <person name="Land M."/>
            <person name="Hauser L."/>
            <person name="Jeffries C.D."/>
            <person name="Brambilla E.M."/>
            <person name="Rohde M."/>
            <person name="Detter J.C."/>
            <person name="Woyke T."/>
            <person name="Bristow J."/>
            <person name="Markowitz V."/>
            <person name="Hugenholtz P."/>
            <person name="Eisen J.A."/>
            <person name="Kyrpides N.C."/>
            <person name="Klenk H.P."/>
        </authorList>
    </citation>
    <scope>NUCLEOTIDE SEQUENCE [LARGE SCALE GENOMIC DNA]</scope>
    <source>
        <strain evidence="2">ATCC 29572 / DSM 20712 / JCM 15291 / NCTC 10825 / 1651/6</strain>
    </source>
</reference>
<evidence type="ECO:0000313" key="1">
    <source>
        <dbReference type="EMBL" id="ADY34317.1"/>
    </source>
</evidence>
<gene>
    <name evidence="1" type="ordered locus">Odosp_3361</name>
</gene>
<protein>
    <submittedName>
        <fullName evidence="1">Uncharacterized protein</fullName>
    </submittedName>
</protein>
<dbReference type="AlphaFoldDB" id="F9ZA45"/>
<dbReference type="HOGENOM" id="CLU_3202740_0_0_10"/>
<evidence type="ECO:0000313" key="2">
    <source>
        <dbReference type="Proteomes" id="UP000006657"/>
    </source>
</evidence>
<accession>F9ZA45</accession>